<gene>
    <name evidence="1" type="primary">TPHA0K01050</name>
    <name evidence="1" type="ordered locus">TPHA_0K01050</name>
</gene>
<dbReference type="Proteomes" id="UP000005666">
    <property type="component" value="Chromosome 11"/>
</dbReference>
<dbReference type="PANTHER" id="PTHR28207">
    <property type="entry name" value="ATP SYNTHASE SUBUNIT H, MITOCHONDRIAL"/>
    <property type="match status" value="1"/>
</dbReference>
<dbReference type="GO" id="GO:0042407">
    <property type="term" value="P:cristae formation"/>
    <property type="evidence" value="ECO:0007669"/>
    <property type="project" value="EnsemblFungi"/>
</dbReference>
<dbReference type="RefSeq" id="XP_003687673.1">
    <property type="nucleotide sequence ID" value="XM_003687625.1"/>
</dbReference>
<accession>G8BZB1</accession>
<keyword evidence="2" id="KW-1185">Reference proteome</keyword>
<name>G8BZB1_TETPH</name>
<organism evidence="1 2">
    <name type="scientific">Tetrapisispora phaffii (strain ATCC 24235 / CBS 4417 / NBRC 1672 / NRRL Y-8282 / UCD 70-5)</name>
    <name type="common">Yeast</name>
    <name type="synonym">Fabospora phaffii</name>
    <dbReference type="NCBI Taxonomy" id="1071381"/>
    <lineage>
        <taxon>Eukaryota</taxon>
        <taxon>Fungi</taxon>
        <taxon>Dikarya</taxon>
        <taxon>Ascomycota</taxon>
        <taxon>Saccharomycotina</taxon>
        <taxon>Saccharomycetes</taxon>
        <taxon>Saccharomycetales</taxon>
        <taxon>Saccharomycetaceae</taxon>
        <taxon>Tetrapisispora</taxon>
    </lineage>
</organism>
<sequence>MFAASSRLLRARAMLGAKRFASTDVLQDVYLKELKSVKSVSFADAVANAKGNVKQWVEPARPAAPAFDLSASDVKKYIDEPVETAAAPASATADAVEEDWLVLDEPAEDEHAH</sequence>
<dbReference type="GO" id="GO:0005743">
    <property type="term" value="C:mitochondrial inner membrane"/>
    <property type="evidence" value="ECO:0007669"/>
    <property type="project" value="EnsemblFungi"/>
</dbReference>
<dbReference type="KEGG" id="tpf:TPHA_0K01050"/>
<dbReference type="OrthoDB" id="274752at2759"/>
<proteinExistence type="predicted"/>
<dbReference type="GO" id="GO:0016887">
    <property type="term" value="F:ATP hydrolysis activity"/>
    <property type="evidence" value="ECO:0007669"/>
    <property type="project" value="EnsemblFungi"/>
</dbReference>
<dbReference type="GO" id="GO:0045259">
    <property type="term" value="C:proton-transporting ATP synthase complex"/>
    <property type="evidence" value="ECO:0007669"/>
    <property type="project" value="EnsemblFungi"/>
</dbReference>
<protein>
    <recommendedName>
        <fullName evidence="3">ATP synthase subunit H, mitochondrial</fullName>
    </recommendedName>
</protein>
<dbReference type="GO" id="GO:0046933">
    <property type="term" value="F:proton-transporting ATP synthase activity, rotational mechanism"/>
    <property type="evidence" value="ECO:0007669"/>
    <property type="project" value="EnsemblFungi"/>
</dbReference>
<evidence type="ECO:0000313" key="1">
    <source>
        <dbReference type="EMBL" id="CCE65239.1"/>
    </source>
</evidence>
<dbReference type="EMBL" id="HE612866">
    <property type="protein sequence ID" value="CCE65239.1"/>
    <property type="molecule type" value="Genomic_DNA"/>
</dbReference>
<evidence type="ECO:0008006" key="3">
    <source>
        <dbReference type="Google" id="ProtNLM"/>
    </source>
</evidence>
<dbReference type="HOGENOM" id="CLU_122989_1_0_1"/>
<dbReference type="GeneID" id="11533293"/>
<dbReference type="PANTHER" id="PTHR28207:SF1">
    <property type="entry name" value="ATP SYNTHASE SUBUNIT H, MITOCHONDRIAL"/>
    <property type="match status" value="1"/>
</dbReference>
<dbReference type="eggNOG" id="ENOG502SDW5">
    <property type="taxonomic scope" value="Eukaryota"/>
</dbReference>
<evidence type="ECO:0000313" key="2">
    <source>
        <dbReference type="Proteomes" id="UP000005666"/>
    </source>
</evidence>
<dbReference type="STRING" id="1071381.G8BZB1"/>
<dbReference type="OMA" id="EGATRPW"/>
<dbReference type="AlphaFoldDB" id="G8BZB1"/>
<dbReference type="GO" id="GO:0033615">
    <property type="term" value="P:mitochondrial proton-transporting ATP synthase complex assembly"/>
    <property type="evidence" value="ECO:0007669"/>
    <property type="project" value="EnsemblFungi"/>
</dbReference>
<dbReference type="InterPro" id="IPR019711">
    <property type="entry name" value="ATP_synth_F0_suH"/>
</dbReference>
<dbReference type="Pfam" id="PF10775">
    <property type="entry name" value="ATP_sub_h"/>
    <property type="match status" value="1"/>
</dbReference>
<reference evidence="1 2" key="1">
    <citation type="journal article" date="2011" name="Proc. Natl. Acad. Sci. U.S.A.">
        <title>Evolutionary erosion of yeast sex chromosomes by mating-type switching accidents.</title>
        <authorList>
            <person name="Gordon J.L."/>
            <person name="Armisen D."/>
            <person name="Proux-Wera E."/>
            <person name="Oheigeartaigh S.S."/>
            <person name="Byrne K.P."/>
            <person name="Wolfe K.H."/>
        </authorList>
    </citation>
    <scope>NUCLEOTIDE SEQUENCE [LARGE SCALE GENOMIC DNA]</scope>
    <source>
        <strain evidence="2">ATCC 24235 / CBS 4417 / NBRC 1672 / NRRL Y-8282 / UCD 70-5</strain>
    </source>
</reference>